<evidence type="ECO:0000313" key="5">
    <source>
        <dbReference type="Proteomes" id="UP000503251"/>
    </source>
</evidence>
<organism evidence="3 4">
    <name type="scientific">Oceanidesulfovibrio marinus</name>
    <dbReference type="NCBI Taxonomy" id="370038"/>
    <lineage>
        <taxon>Bacteria</taxon>
        <taxon>Pseudomonadati</taxon>
        <taxon>Thermodesulfobacteriota</taxon>
        <taxon>Desulfovibrionia</taxon>
        <taxon>Desulfovibrionales</taxon>
        <taxon>Desulfovibrionaceae</taxon>
        <taxon>Oceanidesulfovibrio</taxon>
    </lineage>
</organism>
<dbReference type="InterPro" id="IPR003607">
    <property type="entry name" value="HD/PDEase_dom"/>
</dbReference>
<dbReference type="CDD" id="cd00077">
    <property type="entry name" value="HDc"/>
    <property type="match status" value="1"/>
</dbReference>
<dbReference type="Gene3D" id="1.10.3210.10">
    <property type="entry name" value="Hypothetical protein af1432"/>
    <property type="match status" value="1"/>
</dbReference>
<gene>
    <name evidence="3" type="ORF">DQK91_18200</name>
    <name evidence="2" type="ORF">E8L03_12920</name>
</gene>
<dbReference type="EMBL" id="CP039543">
    <property type="protein sequence ID" value="QJT11329.1"/>
    <property type="molecule type" value="Genomic_DNA"/>
</dbReference>
<evidence type="ECO:0000256" key="1">
    <source>
        <dbReference type="SAM" id="MobiDB-lite"/>
    </source>
</evidence>
<feature type="region of interest" description="Disordered" evidence="1">
    <location>
        <begin position="1"/>
        <end position="25"/>
    </location>
</feature>
<dbReference type="GO" id="GO:0016787">
    <property type="term" value="F:hydrolase activity"/>
    <property type="evidence" value="ECO:0007669"/>
    <property type="project" value="UniProtKB-KW"/>
</dbReference>
<name>A0A6P1ZFM1_9BACT</name>
<dbReference type="AlphaFoldDB" id="A0A6P1ZFM1"/>
<accession>A0A6P1ZFM1</accession>
<proteinExistence type="predicted"/>
<keyword evidence="5" id="KW-1185">Reference proteome</keyword>
<dbReference type="Pfam" id="PF12917">
    <property type="entry name" value="YfbR-like"/>
    <property type="match status" value="1"/>
</dbReference>
<evidence type="ECO:0000313" key="2">
    <source>
        <dbReference type="EMBL" id="QJT11329.1"/>
    </source>
</evidence>
<dbReference type="EMBL" id="QMIF01000015">
    <property type="protein sequence ID" value="TVM31612.1"/>
    <property type="molecule type" value="Genomic_DNA"/>
</dbReference>
<dbReference type="Proteomes" id="UP000503251">
    <property type="component" value="Chromosome"/>
</dbReference>
<protein>
    <submittedName>
        <fullName evidence="2">HD domain-containing protein</fullName>
    </submittedName>
    <submittedName>
        <fullName evidence="3">Phosphohydrolase</fullName>
    </submittedName>
</protein>
<reference evidence="3 4" key="1">
    <citation type="submission" date="2018-06" db="EMBL/GenBank/DDBJ databases">
        <title>Complete genome of Desulfovibrio marinus P48SEP.</title>
        <authorList>
            <person name="Crispim J.S."/>
            <person name="Vidigal P.M.P."/>
            <person name="Silva L.C.F."/>
            <person name="Araujo L.C."/>
            <person name="Laguardia C.N."/>
            <person name="Dias R.S."/>
            <person name="Sousa M.P."/>
            <person name="Paula S.O."/>
            <person name="Silva C."/>
        </authorList>
    </citation>
    <scope>NUCLEOTIDE SEQUENCE [LARGE SCALE GENOMIC DNA]</scope>
    <source>
        <strain evidence="3 4">P48SEP</strain>
    </source>
</reference>
<sequence length="213" mass="23322">MAPGSLENERALDPSKAPGQPIIPAVPADVTAPNEAFCREMWERFGMPEHIREHSRLVSLIAHALALAGKEAGAPVDPDSVLASAMLHDIAKDFTIRHGGNHALLGAAWTLEATGSPLIAQGVMHHVFWPWAVDLDAAFLPLALIYADKRVRHDAIVTLEERFDDLMTRYGINESVRIRIRISQRQAEAIAVRLNDLLGVDINACTFDSGRLV</sequence>
<evidence type="ECO:0000313" key="4">
    <source>
        <dbReference type="Proteomes" id="UP000434052"/>
    </source>
</evidence>
<dbReference type="OrthoDB" id="5431498at2"/>
<evidence type="ECO:0000313" key="3">
    <source>
        <dbReference type="EMBL" id="TVM31612.1"/>
    </source>
</evidence>
<dbReference type="SUPFAM" id="SSF109604">
    <property type="entry name" value="HD-domain/PDEase-like"/>
    <property type="match status" value="1"/>
</dbReference>
<keyword evidence="3" id="KW-0378">Hydrolase</keyword>
<reference evidence="2 5" key="2">
    <citation type="submission" date="2019-04" db="EMBL/GenBank/DDBJ databases">
        <title>Isolation and culture of sulfate reducing bacteria from the cold seep of the South China Sea.</title>
        <authorList>
            <person name="Sun C."/>
            <person name="Liu R."/>
        </authorList>
    </citation>
    <scope>NUCLEOTIDE SEQUENCE [LARGE SCALE GENOMIC DNA]</scope>
    <source>
        <strain evidence="2 5">CS1</strain>
    </source>
</reference>
<dbReference type="Proteomes" id="UP000434052">
    <property type="component" value="Unassembled WGS sequence"/>
</dbReference>